<evidence type="ECO:0000256" key="4">
    <source>
        <dbReference type="ARBA" id="ARBA00022917"/>
    </source>
</evidence>
<evidence type="ECO:0000256" key="5">
    <source>
        <dbReference type="SAM" id="MobiDB-lite"/>
    </source>
</evidence>
<evidence type="ECO:0000256" key="1">
    <source>
        <dbReference type="ARBA" id="ARBA00022598"/>
    </source>
</evidence>
<feature type="non-terminal residue" evidence="7">
    <location>
        <position position="1"/>
    </location>
</feature>
<keyword evidence="4" id="KW-0648">Protein biosynthesis</keyword>
<feature type="domain" description="Asn/Gln amidotransferase" evidence="6">
    <location>
        <begin position="1"/>
        <end position="39"/>
    </location>
</feature>
<protein>
    <recommendedName>
        <fullName evidence="6">Asn/Gln amidotransferase domain-containing protein</fullName>
    </recommendedName>
</protein>
<organism evidence="7 8">
    <name type="scientific">Linnemannia gamsii</name>
    <dbReference type="NCBI Taxonomy" id="64522"/>
    <lineage>
        <taxon>Eukaryota</taxon>
        <taxon>Fungi</taxon>
        <taxon>Fungi incertae sedis</taxon>
        <taxon>Mucoromycota</taxon>
        <taxon>Mortierellomycotina</taxon>
        <taxon>Mortierellomycetes</taxon>
        <taxon>Mortierellales</taxon>
        <taxon>Mortierellaceae</taxon>
        <taxon>Linnemannia</taxon>
    </lineage>
</organism>
<proteinExistence type="predicted"/>
<dbReference type="Gene3D" id="1.10.10.410">
    <property type="match status" value="1"/>
</dbReference>
<dbReference type="EMBL" id="JAAAIN010002054">
    <property type="protein sequence ID" value="KAG0297571.1"/>
    <property type="molecule type" value="Genomic_DNA"/>
</dbReference>
<evidence type="ECO:0000256" key="2">
    <source>
        <dbReference type="ARBA" id="ARBA00022741"/>
    </source>
</evidence>
<reference evidence="7" key="1">
    <citation type="journal article" date="2020" name="Fungal Divers.">
        <title>Resolving the Mortierellaceae phylogeny through synthesis of multi-gene phylogenetics and phylogenomics.</title>
        <authorList>
            <person name="Vandepol N."/>
            <person name="Liber J."/>
            <person name="Desiro A."/>
            <person name="Na H."/>
            <person name="Kennedy M."/>
            <person name="Barry K."/>
            <person name="Grigoriev I.V."/>
            <person name="Miller A.N."/>
            <person name="O'Donnell K."/>
            <person name="Stajich J.E."/>
            <person name="Bonito G."/>
        </authorList>
    </citation>
    <scope>NUCLEOTIDE SEQUENCE</scope>
    <source>
        <strain evidence="7">NVP60</strain>
    </source>
</reference>
<dbReference type="SUPFAM" id="SSF89095">
    <property type="entry name" value="GatB/YqeY motif"/>
    <property type="match status" value="1"/>
</dbReference>
<keyword evidence="1" id="KW-0436">Ligase</keyword>
<dbReference type="InterPro" id="IPR003789">
    <property type="entry name" value="Asn/Gln_tRNA_amidoTrase-B-like"/>
</dbReference>
<dbReference type="GO" id="GO:0006412">
    <property type="term" value="P:translation"/>
    <property type="evidence" value="ECO:0007669"/>
    <property type="project" value="UniProtKB-KW"/>
</dbReference>
<evidence type="ECO:0000259" key="6">
    <source>
        <dbReference type="Pfam" id="PF02637"/>
    </source>
</evidence>
<sequence length="72" mass="7378">VKAVQKGNIGVLGFFVGQIMKQSRGRANPVVVNQILRTKMGLPEGSGSEGAAAAGGGGVQTRGDQGQKKKKK</sequence>
<dbReference type="AlphaFoldDB" id="A0A9P6UH60"/>
<gene>
    <name evidence="7" type="ORF">BGZ97_004270</name>
</gene>
<dbReference type="OrthoDB" id="1722066at2759"/>
<evidence type="ECO:0000313" key="7">
    <source>
        <dbReference type="EMBL" id="KAG0297571.1"/>
    </source>
</evidence>
<name>A0A9P6UH60_9FUNG</name>
<dbReference type="Proteomes" id="UP000823405">
    <property type="component" value="Unassembled WGS sequence"/>
</dbReference>
<dbReference type="Pfam" id="PF02637">
    <property type="entry name" value="GatB_Yqey"/>
    <property type="match status" value="1"/>
</dbReference>
<evidence type="ECO:0000256" key="3">
    <source>
        <dbReference type="ARBA" id="ARBA00022840"/>
    </source>
</evidence>
<comment type="caution">
    <text evidence="7">The sequence shown here is derived from an EMBL/GenBank/DDBJ whole genome shotgun (WGS) entry which is preliminary data.</text>
</comment>
<keyword evidence="3" id="KW-0067">ATP-binding</keyword>
<dbReference type="GO" id="GO:0016884">
    <property type="term" value="F:carbon-nitrogen ligase activity, with glutamine as amido-N-donor"/>
    <property type="evidence" value="ECO:0007669"/>
    <property type="project" value="InterPro"/>
</dbReference>
<keyword evidence="8" id="KW-1185">Reference proteome</keyword>
<dbReference type="GO" id="GO:0005524">
    <property type="term" value="F:ATP binding"/>
    <property type="evidence" value="ECO:0007669"/>
    <property type="project" value="UniProtKB-KW"/>
</dbReference>
<keyword evidence="2" id="KW-0547">Nucleotide-binding</keyword>
<accession>A0A9P6UH60</accession>
<evidence type="ECO:0000313" key="8">
    <source>
        <dbReference type="Proteomes" id="UP000823405"/>
    </source>
</evidence>
<feature type="region of interest" description="Disordered" evidence="5">
    <location>
        <begin position="42"/>
        <end position="72"/>
    </location>
</feature>
<dbReference type="InterPro" id="IPR018027">
    <property type="entry name" value="Asn/Gln_amidotransferase"/>
</dbReference>
<dbReference type="InterPro" id="IPR023168">
    <property type="entry name" value="GatB_Yqey_C_2"/>
</dbReference>